<comment type="catalytic activity">
    <reaction evidence="1 13 16">
        <text>(2R)-3-phosphoglycerate + ATP = (2R)-3-phospho-glyceroyl phosphate + ADP</text>
        <dbReference type="Rhea" id="RHEA:14801"/>
        <dbReference type="ChEBI" id="CHEBI:30616"/>
        <dbReference type="ChEBI" id="CHEBI:57604"/>
        <dbReference type="ChEBI" id="CHEBI:58272"/>
        <dbReference type="ChEBI" id="CHEBI:456216"/>
        <dbReference type="EC" id="2.7.2.3"/>
    </reaction>
</comment>
<evidence type="ECO:0000256" key="11">
    <source>
        <dbReference type="ARBA" id="ARBA00022840"/>
    </source>
</evidence>
<proteinExistence type="inferred from homology"/>
<comment type="subcellular location">
    <subcellularLocation>
        <location evidence="13">Cytoplasm</location>
    </subcellularLocation>
</comment>
<dbReference type="InterPro" id="IPR036043">
    <property type="entry name" value="Phosphoglycerate_kinase_sf"/>
</dbReference>
<evidence type="ECO:0000256" key="6">
    <source>
        <dbReference type="ARBA" id="ARBA00016471"/>
    </source>
</evidence>
<feature type="binding site" evidence="14">
    <location>
        <position position="119"/>
    </location>
    <ligand>
        <name>(2R)-3-phosphoglycerate</name>
        <dbReference type="ChEBI" id="CHEBI:58272"/>
    </ligand>
</feature>
<feature type="binding site" evidence="14">
    <location>
        <position position="156"/>
    </location>
    <ligand>
        <name>(2R)-3-phosphoglycerate</name>
        <dbReference type="ChEBI" id="CHEBI:58272"/>
    </ligand>
</feature>
<evidence type="ECO:0000256" key="10">
    <source>
        <dbReference type="ARBA" id="ARBA00022777"/>
    </source>
</evidence>
<evidence type="ECO:0000313" key="17">
    <source>
        <dbReference type="EMBL" id="GFH35243.1"/>
    </source>
</evidence>
<feature type="binding site" evidence="13">
    <location>
        <position position="302"/>
    </location>
    <ligand>
        <name>ATP</name>
        <dbReference type="ChEBI" id="CHEBI:30616"/>
    </ligand>
</feature>
<evidence type="ECO:0000256" key="15">
    <source>
        <dbReference type="PIRSR" id="PIRSR000724-2"/>
    </source>
</evidence>
<comment type="caution">
    <text evidence="17">The sequence shown here is derived from an EMBL/GenBank/DDBJ whole genome shotgun (WGS) entry which is preliminary data.</text>
</comment>
<dbReference type="InterPro" id="IPR001576">
    <property type="entry name" value="Phosphoglycerate_kinase"/>
</dbReference>
<evidence type="ECO:0000256" key="14">
    <source>
        <dbReference type="PIRSR" id="PIRSR000724-1"/>
    </source>
</evidence>
<protein>
    <recommendedName>
        <fullName evidence="6 13">Phosphoglycerate kinase</fullName>
        <ecNumber evidence="5 13">2.7.2.3</ecNumber>
    </recommendedName>
</protein>
<name>A0A6A0ASG3_9ACTN</name>
<comment type="pathway">
    <text evidence="2 13">Carbohydrate degradation; glycolysis; pyruvate from D-glyceraldehyde 3-phosphate: step 2/5.</text>
</comment>
<evidence type="ECO:0000256" key="3">
    <source>
        <dbReference type="ARBA" id="ARBA00008982"/>
    </source>
</evidence>
<dbReference type="GO" id="GO:0006096">
    <property type="term" value="P:glycolytic process"/>
    <property type="evidence" value="ECO:0007669"/>
    <property type="project" value="UniProtKB-UniRule"/>
</dbReference>
<dbReference type="PANTHER" id="PTHR11406:SF23">
    <property type="entry name" value="PHOSPHOGLYCERATE KINASE 1, CHLOROPLASTIC-RELATED"/>
    <property type="match status" value="1"/>
</dbReference>
<dbReference type="InterPro" id="IPR015911">
    <property type="entry name" value="Phosphoglycerate_kinase_CS"/>
</dbReference>
<evidence type="ECO:0000256" key="12">
    <source>
        <dbReference type="ARBA" id="ARBA00023152"/>
    </source>
</evidence>
<keyword evidence="10 13" id="KW-0418">Kinase</keyword>
<dbReference type="PRINTS" id="PR00477">
    <property type="entry name" value="PHGLYCKINASE"/>
</dbReference>
<dbReference type="EMBL" id="BLLG01000003">
    <property type="protein sequence ID" value="GFH35243.1"/>
    <property type="molecule type" value="Genomic_DNA"/>
</dbReference>
<dbReference type="PIRSF" id="PIRSF000724">
    <property type="entry name" value="Pgk"/>
    <property type="match status" value="1"/>
</dbReference>
<keyword evidence="18" id="KW-1185">Reference proteome</keyword>
<gene>
    <name evidence="13 17" type="primary">pgk</name>
    <name evidence="17" type="ORF">SCWH03_14580</name>
</gene>
<feature type="binding site" evidence="14">
    <location>
        <position position="37"/>
    </location>
    <ligand>
        <name>(2R)-3-phosphoglycerate</name>
        <dbReference type="ChEBI" id="CHEBI:58272"/>
    </ligand>
</feature>
<evidence type="ECO:0000256" key="13">
    <source>
        <dbReference type="HAMAP-Rule" id="MF_00145"/>
    </source>
</evidence>
<dbReference type="FunFam" id="3.40.50.1260:FF:000031">
    <property type="entry name" value="Phosphoglycerate kinase 1"/>
    <property type="match status" value="1"/>
</dbReference>
<feature type="binding site" evidence="13 14">
    <location>
        <begin position="22"/>
        <end position="24"/>
    </location>
    <ligand>
        <name>substrate</name>
    </ligand>
</feature>
<feature type="binding site" evidence="13 15">
    <location>
        <begin position="359"/>
        <end position="362"/>
    </location>
    <ligand>
        <name>ATP</name>
        <dbReference type="ChEBI" id="CHEBI:30616"/>
    </ligand>
</feature>
<dbReference type="InterPro" id="IPR015824">
    <property type="entry name" value="Phosphoglycerate_kinase_N"/>
</dbReference>
<keyword evidence="9 13" id="KW-0547">Nucleotide-binding</keyword>
<comment type="subunit">
    <text evidence="4 13">Monomer.</text>
</comment>
<dbReference type="GO" id="GO:0043531">
    <property type="term" value="F:ADP binding"/>
    <property type="evidence" value="ECO:0007669"/>
    <property type="project" value="TreeGrafter"/>
</dbReference>
<dbReference type="HAMAP" id="MF_00145">
    <property type="entry name" value="Phosphoglyc_kinase"/>
    <property type="match status" value="1"/>
</dbReference>
<evidence type="ECO:0000313" key="18">
    <source>
        <dbReference type="Proteomes" id="UP000484988"/>
    </source>
</evidence>
<dbReference type="UniPathway" id="UPA00109">
    <property type="reaction ID" value="UER00185"/>
</dbReference>
<dbReference type="GO" id="GO:0004618">
    <property type="term" value="F:phosphoglycerate kinase activity"/>
    <property type="evidence" value="ECO:0007669"/>
    <property type="project" value="UniProtKB-UniRule"/>
</dbReference>
<sequence>MKTIDELLAEGVTGKRVFVRADLNVPLDGTAITDDGRIRAVLPTVRALAGAGARVVVASHLGRPKGAPDPAFSLAPAAARLGELLGAGVAFATDTVGESARATVAVLGDGDVAVLENLRFNAGETAEDDAERGAFADELASLADLYVGDGFGAVHRKHASVYDLPARLPHAAGYLIAAEVAVLRRLTEDVQRPYAVVLGGAKVSDKLAVIDSLLGKADRLLIGGGMAYTFLKAQGHEVGASLLQEDQVPVVKEYLERAEARGVELVLPVDVVAAAEFPDLTAKAPTEHGTVDAGAIPADRQGLDIGPKTCELYASKIADAATVFWNGPLGVFEHPDFAGGTRSIARALLDSTAFTVVGGGDSAAAVRTLGFDENAFGHISTGGGASLEYLEGKTLPGLAALED</sequence>
<feature type="binding site" evidence="13 15">
    <location>
        <position position="333"/>
    </location>
    <ligand>
        <name>ATP</name>
        <dbReference type="ChEBI" id="CHEBI:30616"/>
    </ligand>
</feature>
<feature type="binding site" evidence="13">
    <location>
        <position position="119"/>
    </location>
    <ligand>
        <name>substrate</name>
    </ligand>
</feature>
<evidence type="ECO:0000256" key="9">
    <source>
        <dbReference type="ARBA" id="ARBA00022741"/>
    </source>
</evidence>
<dbReference type="PANTHER" id="PTHR11406">
    <property type="entry name" value="PHOSPHOGLYCERATE KINASE"/>
    <property type="match status" value="1"/>
</dbReference>
<evidence type="ECO:0000256" key="5">
    <source>
        <dbReference type="ARBA" id="ARBA00013061"/>
    </source>
</evidence>
<feature type="binding site" evidence="13 14">
    <location>
        <begin position="60"/>
        <end position="63"/>
    </location>
    <ligand>
        <name>substrate</name>
    </ligand>
</feature>
<feature type="binding site" evidence="13 15">
    <location>
        <position position="206"/>
    </location>
    <ligand>
        <name>ATP</name>
        <dbReference type="ChEBI" id="CHEBI:30616"/>
    </ligand>
</feature>
<dbReference type="PROSITE" id="PS00111">
    <property type="entry name" value="PGLYCERATE_KINASE"/>
    <property type="match status" value="1"/>
</dbReference>
<dbReference type="GO" id="GO:0006094">
    <property type="term" value="P:gluconeogenesis"/>
    <property type="evidence" value="ECO:0007669"/>
    <property type="project" value="TreeGrafter"/>
</dbReference>
<dbReference type="Pfam" id="PF00162">
    <property type="entry name" value="PGK"/>
    <property type="match status" value="1"/>
</dbReference>
<dbReference type="EC" id="2.7.2.3" evidence="5 13"/>
<evidence type="ECO:0000256" key="1">
    <source>
        <dbReference type="ARBA" id="ARBA00000642"/>
    </source>
</evidence>
<feature type="binding site" evidence="13">
    <location>
        <position position="156"/>
    </location>
    <ligand>
        <name>substrate</name>
    </ligand>
</feature>
<dbReference type="GO" id="GO:0005524">
    <property type="term" value="F:ATP binding"/>
    <property type="evidence" value="ECO:0007669"/>
    <property type="project" value="UniProtKB-KW"/>
</dbReference>
<comment type="similarity">
    <text evidence="3 13 16">Belongs to the phosphoglycerate kinase family.</text>
</comment>
<evidence type="ECO:0000256" key="2">
    <source>
        <dbReference type="ARBA" id="ARBA00004838"/>
    </source>
</evidence>
<keyword evidence="8 13" id="KW-0808">Transferase</keyword>
<dbReference type="RefSeq" id="WP_173263242.1">
    <property type="nucleotide sequence ID" value="NZ_BLLG01000003.1"/>
</dbReference>
<evidence type="ECO:0000256" key="8">
    <source>
        <dbReference type="ARBA" id="ARBA00022679"/>
    </source>
</evidence>
<dbReference type="FunFam" id="3.40.50.1260:FF:000006">
    <property type="entry name" value="Phosphoglycerate kinase"/>
    <property type="match status" value="1"/>
</dbReference>
<evidence type="ECO:0000256" key="4">
    <source>
        <dbReference type="ARBA" id="ARBA00011245"/>
    </source>
</evidence>
<keyword evidence="7 13" id="KW-0963">Cytoplasm</keyword>
<evidence type="ECO:0000256" key="7">
    <source>
        <dbReference type="ARBA" id="ARBA00022490"/>
    </source>
</evidence>
<dbReference type="SUPFAM" id="SSF53748">
    <property type="entry name" value="Phosphoglycerate kinase"/>
    <property type="match status" value="1"/>
</dbReference>
<evidence type="ECO:0000256" key="16">
    <source>
        <dbReference type="RuleBase" id="RU000532"/>
    </source>
</evidence>
<keyword evidence="12 13" id="KW-0324">Glycolysis</keyword>
<dbReference type="AlphaFoldDB" id="A0A6A0ASG3"/>
<dbReference type="GO" id="GO:0005829">
    <property type="term" value="C:cytosol"/>
    <property type="evidence" value="ECO:0007669"/>
    <property type="project" value="TreeGrafter"/>
</dbReference>
<accession>A0A6A0ASG3</accession>
<reference evidence="17 18" key="1">
    <citation type="submission" date="2020-02" db="EMBL/GenBank/DDBJ databases">
        <title>Whole Genome Shotgun Sequence of Streptomyces sp. strain CWH03.</title>
        <authorList>
            <person name="Dohra H."/>
            <person name="Kodani S."/>
            <person name="Yamamura H."/>
        </authorList>
    </citation>
    <scope>NUCLEOTIDE SEQUENCE [LARGE SCALE GENOMIC DNA]</scope>
    <source>
        <strain evidence="17 18">CWH03</strain>
    </source>
</reference>
<keyword evidence="11 13" id="KW-0067">ATP-binding</keyword>
<organism evidence="17 18">
    <name type="scientific">Streptomyces pacificus</name>
    <dbReference type="NCBI Taxonomy" id="2705029"/>
    <lineage>
        <taxon>Bacteria</taxon>
        <taxon>Bacillati</taxon>
        <taxon>Actinomycetota</taxon>
        <taxon>Actinomycetes</taxon>
        <taxon>Kitasatosporales</taxon>
        <taxon>Streptomycetaceae</taxon>
        <taxon>Streptomyces</taxon>
    </lineage>
</organism>
<feature type="binding site" evidence="13">
    <location>
        <position position="37"/>
    </location>
    <ligand>
        <name>substrate</name>
    </ligand>
</feature>
<dbReference type="Gene3D" id="3.40.50.1260">
    <property type="entry name" value="Phosphoglycerate kinase, N-terminal domain"/>
    <property type="match status" value="2"/>
</dbReference>
<dbReference type="Proteomes" id="UP000484988">
    <property type="component" value="Unassembled WGS sequence"/>
</dbReference>